<dbReference type="KEGG" id="tpla:ElP_56430"/>
<evidence type="ECO:0000256" key="1">
    <source>
        <dbReference type="ARBA" id="ARBA00004141"/>
    </source>
</evidence>
<keyword evidence="4" id="KW-0472">Membrane</keyword>
<dbReference type="Pfam" id="PF22007">
    <property type="entry name" value="DUF6930"/>
    <property type="match status" value="1"/>
</dbReference>
<organism evidence="8 9">
    <name type="scientific">Tautonia plasticadhaerens</name>
    <dbReference type="NCBI Taxonomy" id="2527974"/>
    <lineage>
        <taxon>Bacteria</taxon>
        <taxon>Pseudomonadati</taxon>
        <taxon>Planctomycetota</taxon>
        <taxon>Planctomycetia</taxon>
        <taxon>Isosphaerales</taxon>
        <taxon>Isosphaeraceae</taxon>
        <taxon>Tautonia</taxon>
    </lineage>
</organism>
<feature type="region of interest" description="Disordered" evidence="5">
    <location>
        <begin position="297"/>
        <end position="316"/>
    </location>
</feature>
<dbReference type="InterPro" id="IPR007311">
    <property type="entry name" value="ST7"/>
</dbReference>
<dbReference type="InterPro" id="IPR055733">
    <property type="entry name" value="DUF7309"/>
</dbReference>
<gene>
    <name evidence="8" type="ORF">ElP_56430</name>
</gene>
<dbReference type="InterPro" id="IPR011990">
    <property type="entry name" value="TPR-like_helical_dom_sf"/>
</dbReference>
<dbReference type="Proteomes" id="UP000317835">
    <property type="component" value="Chromosome"/>
</dbReference>
<evidence type="ECO:0000313" key="9">
    <source>
        <dbReference type="Proteomes" id="UP000317835"/>
    </source>
</evidence>
<dbReference type="PANTHER" id="PTHR12745">
    <property type="entry name" value="SUPPRESSION OF TUMORIGENICITY 7"/>
    <property type="match status" value="1"/>
</dbReference>
<dbReference type="AlphaFoldDB" id="A0A518HA18"/>
<sequence>MAKKKPQPPKIGPKKSPKKRARPEPEPPAGLPDRRAMEGVMREFLGGLFGGPAADTPLDQAQQLVYEAFEEPDPKKRAKLAKQALDRSPDCADAYVLLAEQAKTRKEALGLYEQAVAAGERAIGPDAFTEDVGHFWGLLETRPYMRAREGLAHTLWTLGRREEAVGHLQAMLRLNPGDNRGLRYTLASWLLDLDRDDELARLLEQYDEGSATWAYTRALLAFRRQGDTPEARKQLKTARKANKHVPAYLLGEEPMPPEQPPSYSPGDESEAVIYAAAGLSAWRSTPGALTWLREATKGATKKRKAKEPKAAGPSAVGKARLKKLPQEFDAWQADCRPLGSLVEHEGGMVQPWIVLVASRSGGLILAQEMSLEPPSAALMWDVPARAMGEPMMEQPHRPTEVQVRPDPLWDELRPHLDDLGVECVEADELDLIGFVLDDLAKHLTREEPPGLLEMPGIMPDGGAGFYEAAAEFYRQAPWKRLGYEEAIRVECDRYESGPWYAVVMGQSGLTLGVALYEDLGLLRRMWSGELSEEENARLTVALTVTFDPESQMPTADLLAAREHGWAVAGPEAYPSAFRKEKGLSMRPPLAWELELLEGCLRALPRFIAGHPPGDPKTHRMTVPVATGELTLALSWVEEE</sequence>
<evidence type="ECO:0000259" key="6">
    <source>
        <dbReference type="Pfam" id="PF22007"/>
    </source>
</evidence>
<feature type="domain" description="DUF6930" evidence="6">
    <location>
        <begin position="319"/>
        <end position="439"/>
    </location>
</feature>
<dbReference type="InterPro" id="IPR054216">
    <property type="entry name" value="DUF6930"/>
</dbReference>
<keyword evidence="9" id="KW-1185">Reference proteome</keyword>
<dbReference type="Pfam" id="PF04184">
    <property type="entry name" value="ST7"/>
    <property type="match status" value="1"/>
</dbReference>
<feature type="region of interest" description="Disordered" evidence="5">
    <location>
        <begin position="1"/>
        <end position="37"/>
    </location>
</feature>
<name>A0A518HA18_9BACT</name>
<feature type="compositionally biased region" description="Basic residues" evidence="5">
    <location>
        <begin position="1"/>
        <end position="21"/>
    </location>
</feature>
<accession>A0A518HA18</accession>
<dbReference type="RefSeq" id="WP_145275706.1">
    <property type="nucleotide sequence ID" value="NZ_CP036426.1"/>
</dbReference>
<dbReference type="Pfam" id="PF23988">
    <property type="entry name" value="DUF7309"/>
    <property type="match status" value="1"/>
</dbReference>
<dbReference type="GO" id="GO:0016020">
    <property type="term" value="C:membrane"/>
    <property type="evidence" value="ECO:0007669"/>
    <property type="project" value="UniProtKB-SubCell"/>
</dbReference>
<evidence type="ECO:0000256" key="3">
    <source>
        <dbReference type="ARBA" id="ARBA00022989"/>
    </source>
</evidence>
<reference evidence="8 9" key="1">
    <citation type="submission" date="2019-02" db="EMBL/GenBank/DDBJ databases">
        <title>Deep-cultivation of Planctomycetes and their phenomic and genomic characterization uncovers novel biology.</title>
        <authorList>
            <person name="Wiegand S."/>
            <person name="Jogler M."/>
            <person name="Boedeker C."/>
            <person name="Pinto D."/>
            <person name="Vollmers J."/>
            <person name="Rivas-Marin E."/>
            <person name="Kohn T."/>
            <person name="Peeters S.H."/>
            <person name="Heuer A."/>
            <person name="Rast P."/>
            <person name="Oberbeckmann S."/>
            <person name="Bunk B."/>
            <person name="Jeske O."/>
            <person name="Meyerdierks A."/>
            <person name="Storesund J.E."/>
            <person name="Kallscheuer N."/>
            <person name="Luecker S."/>
            <person name="Lage O.M."/>
            <person name="Pohl T."/>
            <person name="Merkel B.J."/>
            <person name="Hornburger P."/>
            <person name="Mueller R.-W."/>
            <person name="Bruemmer F."/>
            <person name="Labrenz M."/>
            <person name="Spormann A.M."/>
            <person name="Op den Camp H."/>
            <person name="Overmann J."/>
            <person name="Amann R."/>
            <person name="Jetten M.S.M."/>
            <person name="Mascher T."/>
            <person name="Medema M.H."/>
            <person name="Devos D.P."/>
            <person name="Kaster A.-K."/>
            <person name="Ovreas L."/>
            <person name="Rohde M."/>
            <person name="Galperin M.Y."/>
            <person name="Jogler C."/>
        </authorList>
    </citation>
    <scope>NUCLEOTIDE SEQUENCE [LARGE SCALE GENOMIC DNA]</scope>
    <source>
        <strain evidence="8 9">ElP</strain>
    </source>
</reference>
<feature type="domain" description="DUF7309" evidence="7">
    <location>
        <begin position="465"/>
        <end position="586"/>
    </location>
</feature>
<evidence type="ECO:0000256" key="4">
    <source>
        <dbReference type="ARBA" id="ARBA00023136"/>
    </source>
</evidence>
<evidence type="ECO:0000256" key="2">
    <source>
        <dbReference type="ARBA" id="ARBA00022692"/>
    </source>
</evidence>
<dbReference type="PANTHER" id="PTHR12745:SF6">
    <property type="entry name" value="PROTEIN ST7 HOMOLOG"/>
    <property type="match status" value="1"/>
</dbReference>
<dbReference type="Gene3D" id="1.25.40.10">
    <property type="entry name" value="Tetratricopeptide repeat domain"/>
    <property type="match status" value="1"/>
</dbReference>
<protein>
    <submittedName>
        <fullName evidence="8">ST7 protein</fullName>
    </submittedName>
</protein>
<comment type="subcellular location">
    <subcellularLocation>
        <location evidence="1">Membrane</location>
        <topology evidence="1">Multi-pass membrane protein</topology>
    </subcellularLocation>
</comment>
<evidence type="ECO:0000256" key="5">
    <source>
        <dbReference type="SAM" id="MobiDB-lite"/>
    </source>
</evidence>
<dbReference type="SUPFAM" id="SSF48452">
    <property type="entry name" value="TPR-like"/>
    <property type="match status" value="1"/>
</dbReference>
<evidence type="ECO:0000313" key="8">
    <source>
        <dbReference type="EMBL" id="QDV37700.1"/>
    </source>
</evidence>
<keyword evidence="3" id="KW-1133">Transmembrane helix</keyword>
<proteinExistence type="predicted"/>
<dbReference type="OrthoDB" id="271057at2"/>
<evidence type="ECO:0000259" key="7">
    <source>
        <dbReference type="Pfam" id="PF23988"/>
    </source>
</evidence>
<dbReference type="EMBL" id="CP036426">
    <property type="protein sequence ID" value="QDV37700.1"/>
    <property type="molecule type" value="Genomic_DNA"/>
</dbReference>
<keyword evidence="2" id="KW-0812">Transmembrane</keyword>